<accession>A0A844BA99</accession>
<dbReference type="NCBIfam" id="TIGR02609">
    <property type="entry name" value="doc_partner"/>
    <property type="match status" value="1"/>
</dbReference>
<evidence type="ECO:0000259" key="1">
    <source>
        <dbReference type="SMART" id="SM00966"/>
    </source>
</evidence>
<dbReference type="EMBL" id="WJBU01000013">
    <property type="protein sequence ID" value="MRD48519.1"/>
    <property type="molecule type" value="Genomic_DNA"/>
</dbReference>
<dbReference type="InterPro" id="IPR007159">
    <property type="entry name" value="SpoVT-AbrB_dom"/>
</dbReference>
<dbReference type="AlphaFoldDB" id="A0A844BA99"/>
<sequence length="74" mass="8425">MYTLKLTQVGNSVGAVFPKDLLAKLDLTKGDELYLTDAPDGLRITKHNPEFEHQMSVAREVMKRRRAVLRELAK</sequence>
<feature type="domain" description="SpoVT-AbrB" evidence="1">
    <location>
        <begin position="7"/>
        <end position="52"/>
    </location>
</feature>
<dbReference type="InterPro" id="IPR013432">
    <property type="entry name" value="Doc_partner"/>
</dbReference>
<keyword evidence="3" id="KW-1185">Reference proteome</keyword>
<dbReference type="SUPFAM" id="SSF89447">
    <property type="entry name" value="AbrB/MazE/MraZ-like"/>
    <property type="match status" value="1"/>
</dbReference>
<reference evidence="2 3" key="1">
    <citation type="submission" date="2019-11" db="EMBL/GenBank/DDBJ databases">
        <title>Caenimonas koreensis gen. nov., sp. nov., isolated from activated sludge.</title>
        <authorList>
            <person name="Seung H.R."/>
        </authorList>
    </citation>
    <scope>NUCLEOTIDE SEQUENCE [LARGE SCALE GENOMIC DNA]</scope>
    <source>
        <strain evidence="2 3">EMB320</strain>
    </source>
</reference>
<dbReference type="Gene3D" id="2.10.260.10">
    <property type="match status" value="1"/>
</dbReference>
<dbReference type="InterPro" id="IPR037914">
    <property type="entry name" value="SpoVT-AbrB_sf"/>
</dbReference>
<dbReference type="SMART" id="SM00966">
    <property type="entry name" value="SpoVT_AbrB"/>
    <property type="match status" value="1"/>
</dbReference>
<comment type="caution">
    <text evidence="2">The sequence shown here is derived from an EMBL/GenBank/DDBJ whole genome shotgun (WGS) entry which is preliminary data.</text>
</comment>
<keyword evidence="2" id="KW-0238">DNA-binding</keyword>
<evidence type="ECO:0000313" key="3">
    <source>
        <dbReference type="Proteomes" id="UP000487350"/>
    </source>
</evidence>
<name>A0A844BA99_9BURK</name>
<dbReference type="OrthoDB" id="5459182at2"/>
<dbReference type="Proteomes" id="UP000487350">
    <property type="component" value="Unassembled WGS sequence"/>
</dbReference>
<dbReference type="GO" id="GO:0003677">
    <property type="term" value="F:DNA binding"/>
    <property type="evidence" value="ECO:0007669"/>
    <property type="project" value="UniProtKB-KW"/>
</dbReference>
<organism evidence="2 3">
    <name type="scientific">Caenimonas koreensis DSM 17982</name>
    <dbReference type="NCBI Taxonomy" id="1121255"/>
    <lineage>
        <taxon>Bacteria</taxon>
        <taxon>Pseudomonadati</taxon>
        <taxon>Pseudomonadota</taxon>
        <taxon>Betaproteobacteria</taxon>
        <taxon>Burkholderiales</taxon>
        <taxon>Comamonadaceae</taxon>
        <taxon>Caenimonas</taxon>
    </lineage>
</organism>
<gene>
    <name evidence="2" type="ORF">GHT07_14625</name>
</gene>
<proteinExistence type="predicted"/>
<dbReference type="Pfam" id="PF04014">
    <property type="entry name" value="MazE_antitoxin"/>
    <property type="match status" value="1"/>
</dbReference>
<protein>
    <submittedName>
        <fullName evidence="2">AbrB/MazE/SpoVT family DNA-binding domain-containing protein</fullName>
    </submittedName>
</protein>
<evidence type="ECO:0000313" key="2">
    <source>
        <dbReference type="EMBL" id="MRD48519.1"/>
    </source>
</evidence>